<evidence type="ECO:0008006" key="3">
    <source>
        <dbReference type="Google" id="ProtNLM"/>
    </source>
</evidence>
<dbReference type="SUPFAM" id="SSF81383">
    <property type="entry name" value="F-box domain"/>
    <property type="match status" value="1"/>
</dbReference>
<evidence type="ECO:0000313" key="2">
    <source>
        <dbReference type="Proteomes" id="UP000799421"/>
    </source>
</evidence>
<organism evidence="1 2">
    <name type="scientific">Piedraia hortae CBS 480.64</name>
    <dbReference type="NCBI Taxonomy" id="1314780"/>
    <lineage>
        <taxon>Eukaryota</taxon>
        <taxon>Fungi</taxon>
        <taxon>Dikarya</taxon>
        <taxon>Ascomycota</taxon>
        <taxon>Pezizomycotina</taxon>
        <taxon>Dothideomycetes</taxon>
        <taxon>Dothideomycetidae</taxon>
        <taxon>Capnodiales</taxon>
        <taxon>Piedraiaceae</taxon>
        <taxon>Piedraia</taxon>
    </lineage>
</organism>
<evidence type="ECO:0000313" key="1">
    <source>
        <dbReference type="EMBL" id="KAF2860781.1"/>
    </source>
</evidence>
<dbReference type="AlphaFoldDB" id="A0A6A7BZU7"/>
<dbReference type="Proteomes" id="UP000799421">
    <property type="component" value="Unassembled WGS sequence"/>
</dbReference>
<dbReference type="InterPro" id="IPR036047">
    <property type="entry name" value="F-box-like_dom_sf"/>
</dbReference>
<dbReference type="Gene3D" id="3.80.10.10">
    <property type="entry name" value="Ribonuclease Inhibitor"/>
    <property type="match status" value="1"/>
</dbReference>
<dbReference type="SUPFAM" id="SSF52047">
    <property type="entry name" value="RNI-like"/>
    <property type="match status" value="1"/>
</dbReference>
<proteinExistence type="predicted"/>
<dbReference type="InterPro" id="IPR032675">
    <property type="entry name" value="LRR_dom_sf"/>
</dbReference>
<dbReference type="OrthoDB" id="2305901at2759"/>
<reference evidence="1" key="1">
    <citation type="journal article" date="2020" name="Stud. Mycol.">
        <title>101 Dothideomycetes genomes: a test case for predicting lifestyles and emergence of pathogens.</title>
        <authorList>
            <person name="Haridas S."/>
            <person name="Albert R."/>
            <person name="Binder M."/>
            <person name="Bloem J."/>
            <person name="Labutti K."/>
            <person name="Salamov A."/>
            <person name="Andreopoulos B."/>
            <person name="Baker S."/>
            <person name="Barry K."/>
            <person name="Bills G."/>
            <person name="Bluhm B."/>
            <person name="Cannon C."/>
            <person name="Castanera R."/>
            <person name="Culley D."/>
            <person name="Daum C."/>
            <person name="Ezra D."/>
            <person name="Gonzalez J."/>
            <person name="Henrissat B."/>
            <person name="Kuo A."/>
            <person name="Liang C."/>
            <person name="Lipzen A."/>
            <person name="Lutzoni F."/>
            <person name="Magnuson J."/>
            <person name="Mondo S."/>
            <person name="Nolan M."/>
            <person name="Ohm R."/>
            <person name="Pangilinan J."/>
            <person name="Park H.-J."/>
            <person name="Ramirez L."/>
            <person name="Alfaro M."/>
            <person name="Sun H."/>
            <person name="Tritt A."/>
            <person name="Yoshinaga Y."/>
            <person name="Zwiers L.-H."/>
            <person name="Turgeon B."/>
            <person name="Goodwin S."/>
            <person name="Spatafora J."/>
            <person name="Crous P."/>
            <person name="Grigoriev I."/>
        </authorList>
    </citation>
    <scope>NUCLEOTIDE SEQUENCE</scope>
    <source>
        <strain evidence="1">CBS 480.64</strain>
    </source>
</reference>
<keyword evidence="2" id="KW-1185">Reference proteome</keyword>
<accession>A0A6A7BZU7</accession>
<sequence length="436" mass="49488">MQLRSGRLYASQRSTLLLPTELLLQIAGLLKDDENALVAFICVCRTWAAAGTDVRWQEAEGQRLLSVTPRRRQFYAERIRSLHITPSSDWCQKTKKLTFSRLRLLYLVLQWTDKRGSVATIADCPGSAFDIFPESLLGLGMSGRMWSYDMVSGLFERFKYLKELDISRSCFPHDYVLENVLESFVSRKDFRRLIVCPCLHGKLIQGFDSLKTFAGIDMSTLRKTRSGITSLRVRLSRPSSRLFEAISTVSDLQHLEITVNELIGGPNPVVDQEAFAFLKTLTSLHSLVFYSAAMNDQIGTSVFRVGDDDWINLFRTKPKLIDFTLYADYCINPKVLAHLGRSCQNLRACWIDGTFDLSSFVDEMAPVFPALRCLRLGRVTVEDTSERALVGAIDKILRDHTPNLSVICFEDDSPQMQEIMAIVYERRGEGIWPAII</sequence>
<name>A0A6A7BZU7_9PEZI</name>
<protein>
    <recommendedName>
        <fullName evidence="3">F-box domain-containing protein</fullName>
    </recommendedName>
</protein>
<gene>
    <name evidence="1" type="ORF">K470DRAFT_264182</name>
</gene>
<dbReference type="EMBL" id="MU005978">
    <property type="protein sequence ID" value="KAF2860781.1"/>
    <property type="molecule type" value="Genomic_DNA"/>
</dbReference>